<dbReference type="InterPro" id="IPR058600">
    <property type="entry name" value="YhjD-like"/>
</dbReference>
<proteinExistence type="predicted"/>
<feature type="compositionally biased region" description="Polar residues" evidence="1">
    <location>
        <begin position="117"/>
        <end position="126"/>
    </location>
</feature>
<accession>A0ABS2RDU1</accession>
<name>A0ABS2RDU1_9BACI</name>
<evidence type="ECO:0000313" key="2">
    <source>
        <dbReference type="EMBL" id="MBM7717510.1"/>
    </source>
</evidence>
<dbReference type="EMBL" id="JAFBFH010000051">
    <property type="protein sequence ID" value="MBM7717510.1"/>
    <property type="molecule type" value="Genomic_DNA"/>
</dbReference>
<dbReference type="RefSeq" id="WP_077112342.1">
    <property type="nucleotide sequence ID" value="NZ_JAFBFH010000051.1"/>
</dbReference>
<reference evidence="2 3" key="1">
    <citation type="submission" date="2021-01" db="EMBL/GenBank/DDBJ databases">
        <title>Genomic Encyclopedia of Type Strains, Phase IV (KMG-IV): sequencing the most valuable type-strain genomes for metagenomic binning, comparative biology and taxonomic classification.</title>
        <authorList>
            <person name="Goeker M."/>
        </authorList>
    </citation>
    <scope>NUCLEOTIDE SEQUENCE [LARGE SCALE GENOMIC DNA]</scope>
    <source>
        <strain evidence="2 3">DSM 105453</strain>
    </source>
</reference>
<evidence type="ECO:0000256" key="1">
    <source>
        <dbReference type="SAM" id="MobiDB-lite"/>
    </source>
</evidence>
<sequence length="138" mass="16500">MTRIPDNERDVIEQAIYLPMVLSVLRRDLRMIEKSPFKLKKPYQELIQKTMNIIQKELAAVKHHLQKNNIRVKKIKSDNAFTMYMFFYKGYEEHHNYFNPRLRNRVEELLTDYLGSGSRTKSQARSPETEPTPKKKET</sequence>
<evidence type="ECO:0000313" key="3">
    <source>
        <dbReference type="Proteomes" id="UP000823485"/>
    </source>
</evidence>
<comment type="caution">
    <text evidence="2">The sequence shown here is derived from an EMBL/GenBank/DDBJ whole genome shotgun (WGS) entry which is preliminary data.</text>
</comment>
<feature type="compositionally biased region" description="Basic and acidic residues" evidence="1">
    <location>
        <begin position="127"/>
        <end position="138"/>
    </location>
</feature>
<dbReference type="Pfam" id="PF26325">
    <property type="entry name" value="YhjD"/>
    <property type="match status" value="1"/>
</dbReference>
<keyword evidence="3" id="KW-1185">Reference proteome</keyword>
<dbReference type="Proteomes" id="UP000823485">
    <property type="component" value="Unassembled WGS sequence"/>
</dbReference>
<organism evidence="2 3">
    <name type="scientific">Siminovitchia thermophila</name>
    <dbReference type="NCBI Taxonomy" id="1245522"/>
    <lineage>
        <taxon>Bacteria</taxon>
        <taxon>Bacillati</taxon>
        <taxon>Bacillota</taxon>
        <taxon>Bacilli</taxon>
        <taxon>Bacillales</taxon>
        <taxon>Bacillaceae</taxon>
        <taxon>Siminovitchia</taxon>
    </lineage>
</organism>
<feature type="region of interest" description="Disordered" evidence="1">
    <location>
        <begin position="115"/>
        <end position="138"/>
    </location>
</feature>
<gene>
    <name evidence="2" type="ORF">JOC94_004539</name>
</gene>
<protein>
    <recommendedName>
        <fullName evidence="4">YhjD</fullName>
    </recommendedName>
</protein>
<evidence type="ECO:0008006" key="4">
    <source>
        <dbReference type="Google" id="ProtNLM"/>
    </source>
</evidence>